<organism evidence="2 3">
    <name type="scientific">Vitis vinifera</name>
    <name type="common">Grape</name>
    <dbReference type="NCBI Taxonomy" id="29760"/>
    <lineage>
        <taxon>Eukaryota</taxon>
        <taxon>Viridiplantae</taxon>
        <taxon>Streptophyta</taxon>
        <taxon>Embryophyta</taxon>
        <taxon>Tracheophyta</taxon>
        <taxon>Spermatophyta</taxon>
        <taxon>Magnoliopsida</taxon>
        <taxon>eudicotyledons</taxon>
        <taxon>Gunneridae</taxon>
        <taxon>Pentapetalae</taxon>
        <taxon>rosids</taxon>
        <taxon>Vitales</taxon>
        <taxon>Vitaceae</taxon>
        <taxon>Viteae</taxon>
        <taxon>Vitis</taxon>
    </lineage>
</organism>
<protein>
    <submittedName>
        <fullName evidence="2">Uncharacterized protein</fullName>
    </submittedName>
</protein>
<evidence type="ECO:0000313" key="2">
    <source>
        <dbReference type="EMBL" id="RVW33086.1"/>
    </source>
</evidence>
<gene>
    <name evidence="2" type="ORF">CK203_102296</name>
</gene>
<feature type="region of interest" description="Disordered" evidence="1">
    <location>
        <begin position="170"/>
        <end position="189"/>
    </location>
</feature>
<reference evidence="2 3" key="1">
    <citation type="journal article" date="2018" name="PLoS Genet.">
        <title>Population sequencing reveals clonal diversity and ancestral inbreeding in the grapevine cultivar Chardonnay.</title>
        <authorList>
            <person name="Roach M.J."/>
            <person name="Johnson D.L."/>
            <person name="Bohlmann J."/>
            <person name="van Vuuren H.J."/>
            <person name="Jones S.J."/>
            <person name="Pretorius I.S."/>
            <person name="Schmidt S.A."/>
            <person name="Borneman A.R."/>
        </authorList>
    </citation>
    <scope>NUCLEOTIDE SEQUENCE [LARGE SCALE GENOMIC DNA]</scope>
    <source>
        <strain evidence="3">cv. Chardonnay</strain>
        <tissue evidence="2">Leaf</tissue>
    </source>
</reference>
<evidence type="ECO:0000256" key="1">
    <source>
        <dbReference type="SAM" id="MobiDB-lite"/>
    </source>
</evidence>
<comment type="caution">
    <text evidence="2">The sequence shown here is derived from an EMBL/GenBank/DDBJ whole genome shotgun (WGS) entry which is preliminary data.</text>
</comment>
<dbReference type="AlphaFoldDB" id="A0A438DC96"/>
<accession>A0A438DC96</accession>
<proteinExistence type="predicted"/>
<dbReference type="Proteomes" id="UP000288805">
    <property type="component" value="Unassembled WGS sequence"/>
</dbReference>
<feature type="compositionally biased region" description="Basic and acidic residues" evidence="1">
    <location>
        <begin position="170"/>
        <end position="182"/>
    </location>
</feature>
<evidence type="ECO:0000313" key="3">
    <source>
        <dbReference type="Proteomes" id="UP000288805"/>
    </source>
</evidence>
<dbReference type="EMBL" id="QGNW01001693">
    <property type="protein sequence ID" value="RVW33086.1"/>
    <property type="molecule type" value="Genomic_DNA"/>
</dbReference>
<sequence>MSQNERFSFSAHIPSFKLVTGLPDSCKGWAKGHVLVFGPWSGSSEGLDVDASKRNHKVLLSDKNLLALINDPKSFIIPVFPHVAPPSLIPNEHFMMKDLPIYERVKTLPLAPSSSPLASFFSSSLSSSASSSKPDIRVDQVVPPIISPPPMLAPSTIATEITLKPDEKLPSADDIAHHEPRRPSISPNHFSEESFDYMASSHFRPKSSYVPNQEKLEYGISYSCMLSSSTGLEAVETMRAYLAHHMDRSEALLASLETTKSEVAATRRIVEE</sequence>
<name>A0A438DC96_VITVI</name>